<gene>
    <name evidence="5" type="ORF">D3C57_144620</name>
</gene>
<protein>
    <submittedName>
        <fullName evidence="5">LuxR family transcriptional regulator</fullName>
    </submittedName>
</protein>
<organism evidence="5 6">
    <name type="scientific">Streptomyces rapamycinicus (strain ATCC 29253 / DSM 41530 / NRRL 5491 / AYB-994)</name>
    <name type="common">Streptomyces hygroscopicus (strain ATCC 29253)</name>
    <dbReference type="NCBI Taxonomy" id="1343740"/>
    <lineage>
        <taxon>Bacteria</taxon>
        <taxon>Bacillati</taxon>
        <taxon>Actinomycetota</taxon>
        <taxon>Actinomycetes</taxon>
        <taxon>Kitasatosporales</taxon>
        <taxon>Streptomycetaceae</taxon>
        <taxon>Streptomyces</taxon>
        <taxon>Streptomyces violaceusniger group</taxon>
    </lineage>
</organism>
<dbReference type="SUPFAM" id="SSF46894">
    <property type="entry name" value="C-terminal effector domain of the bipartite response regulators"/>
    <property type="match status" value="1"/>
</dbReference>
<dbReference type="GO" id="GO:0003677">
    <property type="term" value="F:DNA binding"/>
    <property type="evidence" value="ECO:0007669"/>
    <property type="project" value="InterPro"/>
</dbReference>
<accession>A0A3L8QWS1</accession>
<evidence type="ECO:0000256" key="2">
    <source>
        <dbReference type="ARBA" id="ARBA00022840"/>
    </source>
</evidence>
<dbReference type="GO" id="GO:0004016">
    <property type="term" value="F:adenylate cyclase activity"/>
    <property type="evidence" value="ECO:0007669"/>
    <property type="project" value="TreeGrafter"/>
</dbReference>
<proteinExistence type="predicted"/>
<dbReference type="PROSITE" id="PS50043">
    <property type="entry name" value="HTH_LUXR_2"/>
    <property type="match status" value="1"/>
</dbReference>
<dbReference type="GO" id="GO:0006355">
    <property type="term" value="P:regulation of DNA-templated transcription"/>
    <property type="evidence" value="ECO:0007669"/>
    <property type="project" value="InterPro"/>
</dbReference>
<name>A0A3L8QWS1_STRRN</name>
<dbReference type="STRING" id="1343740.M271_50180"/>
<sequence>MVHTEAKGLPDGWTRWCVGSLGGGGFPAPMRRCRRTWTSVSPDWPYIGAEARSLGHGATRLVARADGDREVNGSTREAERTPVKSRLVAFASEMVARRRGIRGVKGSQHTWPGPQTLGVRHPGSSRLGRHRPGCSSPPVEHWRHDQRRHTLGATSIRWGVGDRGRIHPPGSPWRRPSPRRPKRQGVLSMTGVHLRATSTATPNTSFADIELIGRRREAHTLRRLLGGMSDKRGGALIVRGEVGIGKTALLRSVQPPPGTLVLPISGVEFEKELAFSALHQLCSPILPGISRLPEPQRHSLESAFGRRAEGQPDHFLIGLAALGLLSEAATERPLLCVIDDAQWLDQETAHTLAFVARRLRNEPIVVVFALREPNDRSELTGLPELRLEGLAEEDARKLLSVRYSSPFDGPVCDCVIAEAQGNPLALRELSRAADAAGGFTSPGTGSHRSHLEAGLQKRLAELPQDTRLLLLLAAADPTGDPVLLWRAAGHLAITPAAGTPAIDAGLVSLGLWVRFSHPLVRSALWRDASPVDRRTAHGALASAMADGGAMDRWAWHHAQALTGPDEDAARALEHSAGRARARGGIAAAAAFLEKAVELTTEPRSRVERALNAAEAKRDSGALDAALSLLSVAETAPRDDMAHARAGTLRARIALDLNRDATSVAKLQRAAELMAPLDPALAREISLETLTAARSLGRFAHRPLLSEAARAVRSALSATQPARPLDHLLDSLAIHISDGFVAAAPLLRRVLDVYLRGEKVDSPSPDVWCVVCGVAMDLWDDVAWQELADRHIHHARAAGVVTALPIALSYRALAHIHVGEFSEAAEVIEEAHRVAIEVGTPGLACMDTTLAAWRGDQGRTAELATAAQQDAVRRGEGRVLTALEYARATLFNGLGRYDAALEACRPAYDLDEAGFHAWGPVEFIEAAARSGNPGLAVPALEKLVQRTQASPTDWALGMELRSRALLSSGDDVGDLYQEAVRRLDLSRAAVHAARARLLYGEWLRRRGYRLEARTHLSEAHTKLTSIGADAFAARAARELRATGVRPGSRRAGVATRKLTAQELRIARLVASGATSKEVGMQLFLSPRTIDAHLRSIFRKLSISSRRQLRDMPLSP</sequence>
<feature type="domain" description="HTH luxR-type" evidence="4">
    <location>
        <begin position="1050"/>
        <end position="1114"/>
    </location>
</feature>
<reference evidence="5 6" key="1">
    <citation type="journal article" date="2018" name="J. Biol. Chem.">
        <title>Discovery of the actinoplanic acid pathway in Streptomyces rapamycinicus reveals a genetically conserved synergism with rapamycin.</title>
        <authorList>
            <person name="Mrak P."/>
            <person name="Krastel P."/>
            <person name="Pivk Lukancic P."/>
            <person name="Tao J."/>
            <person name="Pistorius D."/>
            <person name="Moore C.M."/>
        </authorList>
    </citation>
    <scope>NUCLEOTIDE SEQUENCE [LARGE SCALE GENOMIC DNA]</scope>
    <source>
        <strain evidence="5 6">NRRL 5491</strain>
    </source>
</reference>
<dbReference type="CDD" id="cd06170">
    <property type="entry name" value="LuxR_C_like"/>
    <property type="match status" value="1"/>
</dbReference>
<dbReference type="EMBL" id="QYCY01000004">
    <property type="protein sequence ID" value="RLV71769.1"/>
    <property type="molecule type" value="Genomic_DNA"/>
</dbReference>
<dbReference type="PANTHER" id="PTHR16305">
    <property type="entry name" value="TESTICULAR SOLUBLE ADENYLYL CYCLASE"/>
    <property type="match status" value="1"/>
</dbReference>
<dbReference type="InterPro" id="IPR000792">
    <property type="entry name" value="Tscrpt_reg_LuxR_C"/>
</dbReference>
<dbReference type="Gene3D" id="1.10.10.10">
    <property type="entry name" value="Winged helix-like DNA-binding domain superfamily/Winged helix DNA-binding domain"/>
    <property type="match status" value="1"/>
</dbReference>
<dbReference type="SUPFAM" id="SSF52540">
    <property type="entry name" value="P-loop containing nucleoside triphosphate hydrolases"/>
    <property type="match status" value="1"/>
</dbReference>
<dbReference type="PANTHER" id="PTHR16305:SF35">
    <property type="entry name" value="TRANSCRIPTIONAL ACTIVATOR DOMAIN"/>
    <property type="match status" value="1"/>
</dbReference>
<keyword evidence="2" id="KW-0067">ATP-binding</keyword>
<dbReference type="Gene3D" id="1.25.40.10">
    <property type="entry name" value="Tetratricopeptide repeat domain"/>
    <property type="match status" value="1"/>
</dbReference>
<dbReference type="InterPro" id="IPR036388">
    <property type="entry name" value="WH-like_DNA-bd_sf"/>
</dbReference>
<dbReference type="GO" id="GO:0005524">
    <property type="term" value="F:ATP binding"/>
    <property type="evidence" value="ECO:0007669"/>
    <property type="project" value="UniProtKB-KW"/>
</dbReference>
<dbReference type="SUPFAM" id="SSF48452">
    <property type="entry name" value="TPR-like"/>
    <property type="match status" value="1"/>
</dbReference>
<feature type="region of interest" description="Disordered" evidence="3">
    <location>
        <begin position="159"/>
        <end position="185"/>
    </location>
</feature>
<keyword evidence="1" id="KW-0547">Nucleotide-binding</keyword>
<dbReference type="GO" id="GO:0005737">
    <property type="term" value="C:cytoplasm"/>
    <property type="evidence" value="ECO:0007669"/>
    <property type="project" value="TreeGrafter"/>
</dbReference>
<feature type="region of interest" description="Disordered" evidence="3">
    <location>
        <begin position="104"/>
        <end position="141"/>
    </location>
</feature>
<dbReference type="AlphaFoldDB" id="A0A3L8QWS1"/>
<evidence type="ECO:0000259" key="4">
    <source>
        <dbReference type="PROSITE" id="PS50043"/>
    </source>
</evidence>
<dbReference type="InterPro" id="IPR011990">
    <property type="entry name" value="TPR-like_helical_dom_sf"/>
</dbReference>
<dbReference type="InterPro" id="IPR041664">
    <property type="entry name" value="AAA_16"/>
</dbReference>
<dbReference type="PROSITE" id="PS00622">
    <property type="entry name" value="HTH_LUXR_1"/>
    <property type="match status" value="1"/>
</dbReference>
<dbReference type="InterPro" id="IPR016032">
    <property type="entry name" value="Sig_transdc_resp-reg_C-effctor"/>
</dbReference>
<dbReference type="PRINTS" id="PR00038">
    <property type="entry name" value="HTHLUXR"/>
</dbReference>
<evidence type="ECO:0000313" key="6">
    <source>
        <dbReference type="Proteomes" id="UP000281594"/>
    </source>
</evidence>
<evidence type="ECO:0000256" key="1">
    <source>
        <dbReference type="ARBA" id="ARBA00022741"/>
    </source>
</evidence>
<evidence type="ECO:0000313" key="5">
    <source>
        <dbReference type="EMBL" id="RLV71769.1"/>
    </source>
</evidence>
<dbReference type="InterPro" id="IPR027417">
    <property type="entry name" value="P-loop_NTPase"/>
</dbReference>
<dbReference type="SMART" id="SM00421">
    <property type="entry name" value="HTH_LUXR"/>
    <property type="match status" value="1"/>
</dbReference>
<dbReference type="Pfam" id="PF00196">
    <property type="entry name" value="GerE"/>
    <property type="match status" value="1"/>
</dbReference>
<dbReference type="Pfam" id="PF13191">
    <property type="entry name" value="AAA_16"/>
    <property type="match status" value="1"/>
</dbReference>
<evidence type="ECO:0000256" key="3">
    <source>
        <dbReference type="SAM" id="MobiDB-lite"/>
    </source>
</evidence>
<dbReference type="Proteomes" id="UP000281594">
    <property type="component" value="Unassembled WGS sequence"/>
</dbReference>
<comment type="caution">
    <text evidence="5">The sequence shown here is derived from an EMBL/GenBank/DDBJ whole genome shotgun (WGS) entry which is preliminary data.</text>
</comment>